<sequence>MAPQKSTMVRRVPTGYRMSTFTNEANEDKDIPEKRYAVCCRLLYKNEYCVLWKKHQTKIENLCKSKRYFGSHAGTRGLIKRSGMDVKMSIEDKQRICIAWYWMKENRPLIKGLDIEELSDLTSASETLLEEAEITEEGVDMTRLGACHMGPVGTGGPTTADESNNLGNLAIGLLGRDQKVVKYSNSCLLGYLFPTLYPRGQGFFSLDYDGVKRANIDQIAVYDEIMGYNRTYRNDKVEGSGEEHVLLSEYERGESKPDECTDDTRDNDDIADQEQLADSDSDEEDTDIESDISDSEDELDAESQETTSKCSLFDEFGSPQLFGTFSCDDKSAGQVVPPTFLPSRL</sequence>
<dbReference type="AlphaFoldDB" id="A0A197JCI3"/>
<organism evidence="2 3">
    <name type="scientific">Linnemannia elongata AG-77</name>
    <dbReference type="NCBI Taxonomy" id="1314771"/>
    <lineage>
        <taxon>Eukaryota</taxon>
        <taxon>Fungi</taxon>
        <taxon>Fungi incertae sedis</taxon>
        <taxon>Mucoromycota</taxon>
        <taxon>Mortierellomycotina</taxon>
        <taxon>Mortierellomycetes</taxon>
        <taxon>Mortierellales</taxon>
        <taxon>Mortierellaceae</taxon>
        <taxon>Linnemannia</taxon>
    </lineage>
</organism>
<feature type="region of interest" description="Disordered" evidence="1">
    <location>
        <begin position="273"/>
        <end position="312"/>
    </location>
</feature>
<evidence type="ECO:0000313" key="3">
    <source>
        <dbReference type="Proteomes" id="UP000078512"/>
    </source>
</evidence>
<dbReference type="EMBL" id="KV442199">
    <property type="protein sequence ID" value="OAQ22211.1"/>
    <property type="molecule type" value="Genomic_DNA"/>
</dbReference>
<accession>A0A197JCI3</accession>
<dbReference type="Proteomes" id="UP000078512">
    <property type="component" value="Unassembled WGS sequence"/>
</dbReference>
<proteinExistence type="predicted"/>
<name>A0A197JCI3_9FUNG</name>
<evidence type="ECO:0000256" key="1">
    <source>
        <dbReference type="SAM" id="MobiDB-lite"/>
    </source>
</evidence>
<keyword evidence="3" id="KW-1185">Reference proteome</keyword>
<dbReference type="OrthoDB" id="2431150at2759"/>
<feature type="compositionally biased region" description="Acidic residues" evidence="1">
    <location>
        <begin position="273"/>
        <end position="303"/>
    </location>
</feature>
<evidence type="ECO:0000313" key="2">
    <source>
        <dbReference type="EMBL" id="OAQ22211.1"/>
    </source>
</evidence>
<gene>
    <name evidence="2" type="ORF">K457DRAFT_131426</name>
</gene>
<protein>
    <submittedName>
        <fullName evidence="2">Uncharacterized protein</fullName>
    </submittedName>
</protein>
<reference evidence="2 3" key="1">
    <citation type="submission" date="2016-05" db="EMBL/GenBank/DDBJ databases">
        <title>Genome sequencing reveals origins of a unique bacterial endosymbiosis in the earliest lineages of terrestrial Fungi.</title>
        <authorList>
            <consortium name="DOE Joint Genome Institute"/>
            <person name="Uehling J."/>
            <person name="Gryganskyi A."/>
            <person name="Hameed K."/>
            <person name="Tschaplinski T."/>
            <person name="Misztal P."/>
            <person name="Wu S."/>
            <person name="Desiro A."/>
            <person name="Vande Pol N."/>
            <person name="Du Z.-Y."/>
            <person name="Zienkiewicz A."/>
            <person name="Zienkiewicz K."/>
            <person name="Morin E."/>
            <person name="Tisserant E."/>
            <person name="Splivallo R."/>
            <person name="Hainaut M."/>
            <person name="Henrissat B."/>
            <person name="Ohm R."/>
            <person name="Kuo A."/>
            <person name="Yan J."/>
            <person name="Lipzen A."/>
            <person name="Nolan M."/>
            <person name="Labutti K."/>
            <person name="Barry K."/>
            <person name="Goldstein A."/>
            <person name="Labbe J."/>
            <person name="Schadt C."/>
            <person name="Tuskan G."/>
            <person name="Grigoriev I."/>
            <person name="Martin F."/>
            <person name="Vilgalys R."/>
            <person name="Bonito G."/>
        </authorList>
    </citation>
    <scope>NUCLEOTIDE SEQUENCE [LARGE SCALE GENOMIC DNA]</scope>
    <source>
        <strain evidence="2 3">AG-77</strain>
    </source>
</reference>